<comment type="caution">
    <text evidence="9">The sequence shown here is derived from an EMBL/GenBank/DDBJ whole genome shotgun (WGS) entry which is preliminary data.</text>
</comment>
<dbReference type="GO" id="GO:0006493">
    <property type="term" value="P:protein O-linked glycosylation"/>
    <property type="evidence" value="ECO:0007669"/>
    <property type="project" value="TreeGrafter"/>
</dbReference>
<keyword evidence="7" id="KW-0732">Signal</keyword>
<evidence type="ECO:0000256" key="7">
    <source>
        <dbReference type="SAM" id="SignalP"/>
    </source>
</evidence>
<reference evidence="9 10" key="1">
    <citation type="submission" date="2024-05" db="EMBL/GenBank/DDBJ databases">
        <authorList>
            <person name="Wallberg A."/>
        </authorList>
    </citation>
    <scope>NUCLEOTIDE SEQUENCE [LARGE SCALE GENOMIC DNA]</scope>
</reference>
<proteinExistence type="inferred from homology"/>
<dbReference type="InterPro" id="IPR006598">
    <property type="entry name" value="CAP10"/>
</dbReference>
<feature type="non-terminal residue" evidence="9">
    <location>
        <position position="431"/>
    </location>
</feature>
<dbReference type="GO" id="GO:0035252">
    <property type="term" value="F:UDP-xylosyltransferase activity"/>
    <property type="evidence" value="ECO:0007669"/>
    <property type="project" value="TreeGrafter"/>
</dbReference>
<accession>A0AAV2RY37</accession>
<dbReference type="GO" id="GO:0045747">
    <property type="term" value="P:positive regulation of Notch signaling pathway"/>
    <property type="evidence" value="ECO:0007669"/>
    <property type="project" value="TreeGrafter"/>
</dbReference>
<sequence length="431" mass="50703">MMGFSDVFLMHMIFIASVSDCRPPCPEPGCQSRHFYQENIKEKENCAFELKKIYKKNNFWHYGQKYTQADRDTFRYQNSMNLLMTIYKTFNSNEIHCVYTKLSKDLPTFINREGGLNLHINIINSFIDRFQFSLFGDQIYNYGEVLYYSSYIKISHWYFDINYMTCVKFIIARNYKDINENFVTDLVPVYCISKTRYSVVKYPAKSLWHELILPSFGSFPEGAMLLDNISSRIPISATSFLHNKIIENANLRGSRTSSERDPLVYLSRNNPHLADAQYTKNQAWKSDADTLYTPPAEEVSLSEHCRYKYLFNYRGVAASFRLKHLFLCGSLVFHVGDEWIEFFYPKLKPWVHYIPLPSNANEQHLAKLIQFAQENSATVEKIASRGQEFILKHLRMKDVLCYWKKLLNSYATLLNYKPQLDHSLIHIKKKD</sequence>
<evidence type="ECO:0000256" key="1">
    <source>
        <dbReference type="ARBA" id="ARBA00004319"/>
    </source>
</evidence>
<evidence type="ECO:0000256" key="4">
    <source>
        <dbReference type="ARBA" id="ARBA00022676"/>
    </source>
</evidence>
<evidence type="ECO:0000256" key="6">
    <source>
        <dbReference type="ARBA" id="ARBA00045690"/>
    </source>
</evidence>
<dbReference type="AlphaFoldDB" id="A0AAV2RY37"/>
<feature type="signal peptide" evidence="7">
    <location>
        <begin position="1"/>
        <end position="21"/>
    </location>
</feature>
<feature type="chain" id="PRO_5043741146" description="Glycosyl transferase CAP10 domain-containing protein" evidence="7">
    <location>
        <begin position="22"/>
        <end position="431"/>
    </location>
</feature>
<evidence type="ECO:0000313" key="9">
    <source>
        <dbReference type="EMBL" id="CAL4151180.1"/>
    </source>
</evidence>
<dbReference type="SMART" id="SM00672">
    <property type="entry name" value="CAP10"/>
    <property type="match status" value="1"/>
</dbReference>
<comment type="function">
    <text evidence="6">Protein O-glucosyltransferase. Catalyzes the reaction that attaches glucose through an O-glycosidic linkage to a conserved serine residue found in the consensus sequence C-X-S-X-[PA]-C in epidermal growth factor-like repeats. Regulates Notch signaling by glucosylating Notch in the ER, glucosylation is required for the correct folding and cleavage of Notch.</text>
</comment>
<evidence type="ECO:0000256" key="3">
    <source>
        <dbReference type="ARBA" id="ARBA00010118"/>
    </source>
</evidence>
<keyword evidence="5" id="KW-0808">Transferase</keyword>
<evidence type="ECO:0000256" key="5">
    <source>
        <dbReference type="ARBA" id="ARBA00022679"/>
    </source>
</evidence>
<comment type="pathway">
    <text evidence="2">Protein modification; protein glycosylation.</text>
</comment>
<dbReference type="GO" id="GO:0005788">
    <property type="term" value="C:endoplasmic reticulum lumen"/>
    <property type="evidence" value="ECO:0007669"/>
    <property type="project" value="UniProtKB-SubCell"/>
</dbReference>
<comment type="subcellular location">
    <subcellularLocation>
        <location evidence="1">Endoplasmic reticulum lumen</location>
    </subcellularLocation>
</comment>
<keyword evidence="10" id="KW-1185">Reference proteome</keyword>
<evidence type="ECO:0000313" key="10">
    <source>
        <dbReference type="Proteomes" id="UP001497623"/>
    </source>
</evidence>
<evidence type="ECO:0000256" key="2">
    <source>
        <dbReference type="ARBA" id="ARBA00004922"/>
    </source>
</evidence>
<feature type="domain" description="Glycosyl transferase CAP10" evidence="8">
    <location>
        <begin position="160"/>
        <end position="417"/>
    </location>
</feature>
<keyword evidence="4" id="KW-0328">Glycosyltransferase</keyword>
<organism evidence="9 10">
    <name type="scientific">Meganyctiphanes norvegica</name>
    <name type="common">Northern krill</name>
    <name type="synonym">Thysanopoda norvegica</name>
    <dbReference type="NCBI Taxonomy" id="48144"/>
    <lineage>
        <taxon>Eukaryota</taxon>
        <taxon>Metazoa</taxon>
        <taxon>Ecdysozoa</taxon>
        <taxon>Arthropoda</taxon>
        <taxon>Crustacea</taxon>
        <taxon>Multicrustacea</taxon>
        <taxon>Malacostraca</taxon>
        <taxon>Eumalacostraca</taxon>
        <taxon>Eucarida</taxon>
        <taxon>Euphausiacea</taxon>
        <taxon>Euphausiidae</taxon>
        <taxon>Meganyctiphanes</taxon>
    </lineage>
</organism>
<dbReference type="InterPro" id="IPR051091">
    <property type="entry name" value="O-Glucosyltr/Glycosyltrsf_90"/>
</dbReference>
<dbReference type="GO" id="GO:0035251">
    <property type="term" value="F:UDP-glucosyltransferase activity"/>
    <property type="evidence" value="ECO:0007669"/>
    <property type="project" value="TreeGrafter"/>
</dbReference>
<comment type="similarity">
    <text evidence="3">Belongs to the glycosyltransferase 90 family.</text>
</comment>
<protein>
    <recommendedName>
        <fullName evidence="8">Glycosyl transferase CAP10 domain-containing protein</fullName>
    </recommendedName>
</protein>
<name>A0AAV2RY37_MEGNR</name>
<dbReference type="Pfam" id="PF05686">
    <property type="entry name" value="Glyco_transf_90"/>
    <property type="match status" value="1"/>
</dbReference>
<dbReference type="EMBL" id="CAXKWB010038113">
    <property type="protein sequence ID" value="CAL4151180.1"/>
    <property type="molecule type" value="Genomic_DNA"/>
</dbReference>
<dbReference type="Proteomes" id="UP001497623">
    <property type="component" value="Unassembled WGS sequence"/>
</dbReference>
<evidence type="ECO:0000259" key="8">
    <source>
        <dbReference type="SMART" id="SM00672"/>
    </source>
</evidence>
<dbReference type="PANTHER" id="PTHR12203">
    <property type="entry name" value="KDEL LYS-ASP-GLU-LEU CONTAINING - RELATED"/>
    <property type="match status" value="1"/>
</dbReference>
<gene>
    <name evidence="9" type="ORF">MNOR_LOCUS30707</name>
</gene>
<dbReference type="PANTHER" id="PTHR12203:SF35">
    <property type="entry name" value="PROTEIN O-GLUCOSYLTRANSFERASE 1"/>
    <property type="match status" value="1"/>
</dbReference>